<dbReference type="InterPro" id="IPR002048">
    <property type="entry name" value="EF_hand_dom"/>
</dbReference>
<dbReference type="InterPro" id="IPR005821">
    <property type="entry name" value="Ion_trans_dom"/>
</dbReference>
<keyword evidence="3" id="KW-1185">Reference proteome</keyword>
<dbReference type="EMBL" id="CAXAMM010000891">
    <property type="protein sequence ID" value="CAK8989473.1"/>
    <property type="molecule type" value="Genomic_DNA"/>
</dbReference>
<dbReference type="PANTHER" id="PTHR10037">
    <property type="entry name" value="VOLTAGE-GATED CATION CHANNEL CALCIUM AND SODIUM"/>
    <property type="match status" value="1"/>
</dbReference>
<comment type="caution">
    <text evidence="1">The sequence shown here is derived from an EMBL/GenBank/DDBJ whole genome shotgun (WGS) entry which is preliminary data.</text>
</comment>
<protein>
    <submittedName>
        <fullName evidence="1">Voltage-dependent T-type calcium channel subunit alpha-1H (Low-voltage-activated calcium channel alpha1 3.2 subunit) (Voltage-gated calcium channel subunit alpha Cav3.2)</fullName>
    </submittedName>
</protein>
<dbReference type="InterPro" id="IPR011992">
    <property type="entry name" value="EF-hand-dom_pair"/>
</dbReference>
<reference evidence="1 3" key="1">
    <citation type="submission" date="2024-02" db="EMBL/GenBank/DDBJ databases">
        <authorList>
            <person name="Chen Y."/>
            <person name="Shah S."/>
            <person name="Dougan E. K."/>
            <person name="Thang M."/>
            <person name="Chan C."/>
        </authorList>
    </citation>
    <scope>NUCLEOTIDE SEQUENCE [LARGE SCALE GENOMIC DNA]</scope>
</reference>
<dbReference type="Gene3D" id="1.10.287.70">
    <property type="match status" value="1"/>
</dbReference>
<dbReference type="InterPro" id="IPR043203">
    <property type="entry name" value="VGCC_Ca_Na"/>
</dbReference>
<dbReference type="InterPro" id="IPR027359">
    <property type="entry name" value="Volt_channel_dom_sf"/>
</dbReference>
<dbReference type="InterPro" id="IPR018247">
    <property type="entry name" value="EF_Hand_1_Ca_BS"/>
</dbReference>
<dbReference type="EMBL" id="CAXAMM010000780">
    <property type="protein sequence ID" value="CAK8988904.1"/>
    <property type="molecule type" value="Genomic_DNA"/>
</dbReference>
<evidence type="ECO:0000313" key="2">
    <source>
        <dbReference type="EMBL" id="CAK8989473.1"/>
    </source>
</evidence>
<dbReference type="PANTHER" id="PTHR10037:SF230">
    <property type="entry name" value="CA[2+]-CHANNEL PROTEIN ALPHA[[1]] SUBUNIT T, ISOFORM F"/>
    <property type="match status" value="1"/>
</dbReference>
<accession>A0ABP0HFB3</accession>
<sequence length="512" mass="58771">MDSARSVGRTRTRTRTQLSPRAAEVEDLEQGGLCGKIQNCIDYLITGDFVGLFKSCKRSVRNCIKHYGERYDNFVDWIAKTAKEQEHRANDASMQHPFPTIRMIVNSNAFEFVGNLVIFCNTFVVGWQAEISPKKATQAEQDLSMLFENLFTFAFVFELSLSTMCWGWTYLVKRENWLDVFLVFLGVLTTWILGPFGIQVDFLRKLTALRTLRLIRLARAVRFRPEFKDMWALVKGLTEAGETLFWTYVMIGCVLYVFAIIGTSLIGKAEAFQDSALAQEYFGDVALSMLTLFQLMTLDSWTGFARPLMEIEVWTGGFFILFISVAVFVMLNLVTAVIVENAFSDSKSEEKELAVRLEREKEEELEDLKQFFLQLDLDGNGSLTKQEFFKATKQRKIRQKLRALDIMPKDIDELWDILDDGQGEMSVQDFQASIRRLRGEAKAKDILRLYKEVGQFESSVEEVAEHLEKSRRRLRNLQDQLSHCKVDVVAFTRTLVRAKEAVKMAASTQNMS</sequence>
<dbReference type="SUPFAM" id="SSF81324">
    <property type="entry name" value="Voltage-gated potassium channels"/>
    <property type="match status" value="1"/>
</dbReference>
<evidence type="ECO:0000313" key="3">
    <source>
        <dbReference type="Proteomes" id="UP001642464"/>
    </source>
</evidence>
<gene>
    <name evidence="1" type="ORF">SCF082_LOCUS1581</name>
    <name evidence="2" type="ORF">SCF082_LOCUS1825</name>
</gene>
<dbReference type="Pfam" id="PF00520">
    <property type="entry name" value="Ion_trans"/>
    <property type="match status" value="1"/>
</dbReference>
<dbReference type="PROSITE" id="PS50222">
    <property type="entry name" value="EF_HAND_2"/>
    <property type="match status" value="1"/>
</dbReference>
<dbReference type="PROSITE" id="PS00018">
    <property type="entry name" value="EF_HAND_1"/>
    <property type="match status" value="1"/>
</dbReference>
<name>A0ABP0HFB3_9DINO</name>
<dbReference type="Gene3D" id="1.10.238.10">
    <property type="entry name" value="EF-hand"/>
    <property type="match status" value="1"/>
</dbReference>
<dbReference type="Proteomes" id="UP001642464">
    <property type="component" value="Unassembled WGS sequence"/>
</dbReference>
<evidence type="ECO:0000313" key="1">
    <source>
        <dbReference type="EMBL" id="CAK8988904.1"/>
    </source>
</evidence>
<organism evidence="1 3">
    <name type="scientific">Durusdinium trenchii</name>
    <dbReference type="NCBI Taxonomy" id="1381693"/>
    <lineage>
        <taxon>Eukaryota</taxon>
        <taxon>Sar</taxon>
        <taxon>Alveolata</taxon>
        <taxon>Dinophyceae</taxon>
        <taxon>Suessiales</taxon>
        <taxon>Symbiodiniaceae</taxon>
        <taxon>Durusdinium</taxon>
    </lineage>
</organism>
<dbReference type="Gene3D" id="1.20.120.350">
    <property type="entry name" value="Voltage-gated potassium channels. Chain C"/>
    <property type="match status" value="1"/>
</dbReference>
<dbReference type="SUPFAM" id="SSF47473">
    <property type="entry name" value="EF-hand"/>
    <property type="match status" value="1"/>
</dbReference>
<proteinExistence type="predicted"/>